<keyword evidence="7" id="KW-1185">Reference proteome</keyword>
<dbReference type="PROSITE" id="PS50294">
    <property type="entry name" value="WD_REPEATS_REGION"/>
    <property type="match status" value="1"/>
</dbReference>
<evidence type="ECO:0000256" key="4">
    <source>
        <dbReference type="SAM" id="MobiDB-lite"/>
    </source>
</evidence>
<dbReference type="GO" id="GO:0032040">
    <property type="term" value="C:small-subunit processome"/>
    <property type="evidence" value="ECO:0007669"/>
    <property type="project" value="InterPro"/>
</dbReference>
<dbReference type="Gene3D" id="2.130.10.10">
    <property type="entry name" value="YVTN repeat-like/Quinoprotein amine dehydrogenase"/>
    <property type="match status" value="1"/>
</dbReference>
<feature type="repeat" description="WD" evidence="3">
    <location>
        <begin position="179"/>
        <end position="212"/>
    </location>
</feature>
<evidence type="ECO:0000259" key="5">
    <source>
        <dbReference type="Pfam" id="PF04192"/>
    </source>
</evidence>
<name>A0A4D6LY59_VIGUN</name>
<dbReference type="PROSITE" id="PS00678">
    <property type="entry name" value="WD_REPEATS_1"/>
    <property type="match status" value="1"/>
</dbReference>
<dbReference type="InterPro" id="IPR001680">
    <property type="entry name" value="WD40_rpt"/>
</dbReference>
<evidence type="ECO:0000256" key="2">
    <source>
        <dbReference type="ARBA" id="ARBA00022737"/>
    </source>
</evidence>
<dbReference type="GO" id="GO:0006364">
    <property type="term" value="P:rRNA processing"/>
    <property type="evidence" value="ECO:0007669"/>
    <property type="project" value="InterPro"/>
</dbReference>
<reference evidence="6 7" key="1">
    <citation type="submission" date="2019-04" db="EMBL/GenBank/DDBJ databases">
        <title>An improved genome assembly and genetic linkage map for asparagus bean, Vigna unguiculata ssp. sesquipedialis.</title>
        <authorList>
            <person name="Xia Q."/>
            <person name="Zhang R."/>
            <person name="Dong Y."/>
        </authorList>
    </citation>
    <scope>NUCLEOTIDE SEQUENCE [LARGE SCALE GENOMIC DNA]</scope>
    <source>
        <tissue evidence="6">Leaf</tissue>
    </source>
</reference>
<feature type="domain" description="WDR36/Utp21 C-terminal" evidence="5">
    <location>
        <begin position="313"/>
        <end position="507"/>
    </location>
</feature>
<feature type="repeat" description="WD" evidence="3">
    <location>
        <begin position="96"/>
        <end position="137"/>
    </location>
</feature>
<accession>A0A4D6LY59</accession>
<dbReference type="InterPro" id="IPR036322">
    <property type="entry name" value="WD40_repeat_dom_sf"/>
</dbReference>
<dbReference type="Pfam" id="PF04192">
    <property type="entry name" value="Utp21"/>
    <property type="match status" value="1"/>
</dbReference>
<keyword evidence="1 3" id="KW-0853">WD repeat</keyword>
<evidence type="ECO:0000256" key="3">
    <source>
        <dbReference type="PROSITE-ProRule" id="PRU00221"/>
    </source>
</evidence>
<dbReference type="SUPFAM" id="SSF50978">
    <property type="entry name" value="WD40 repeat-like"/>
    <property type="match status" value="1"/>
</dbReference>
<dbReference type="InterPro" id="IPR015943">
    <property type="entry name" value="WD40/YVTN_repeat-like_dom_sf"/>
</dbReference>
<feature type="region of interest" description="Disordered" evidence="4">
    <location>
        <begin position="284"/>
        <end position="309"/>
    </location>
</feature>
<dbReference type="Pfam" id="PF25168">
    <property type="entry name" value="Beta-prop_WDR36-Utp21_2nd"/>
    <property type="match status" value="1"/>
</dbReference>
<evidence type="ECO:0000313" key="6">
    <source>
        <dbReference type="EMBL" id="QCD93291.1"/>
    </source>
</evidence>
<dbReference type="InterPro" id="IPR007319">
    <property type="entry name" value="WDR36/Utp21_C"/>
</dbReference>
<keyword evidence="2" id="KW-0677">Repeat</keyword>
<gene>
    <name evidence="6" type="ORF">DEO72_LG5g1364</name>
</gene>
<proteinExistence type="predicted"/>
<dbReference type="Proteomes" id="UP000501690">
    <property type="component" value="Linkage Group LG5"/>
</dbReference>
<dbReference type="AlphaFoldDB" id="A0A4D6LY59"/>
<organism evidence="6 7">
    <name type="scientific">Vigna unguiculata</name>
    <name type="common">Cowpea</name>
    <dbReference type="NCBI Taxonomy" id="3917"/>
    <lineage>
        <taxon>Eukaryota</taxon>
        <taxon>Viridiplantae</taxon>
        <taxon>Streptophyta</taxon>
        <taxon>Embryophyta</taxon>
        <taxon>Tracheophyta</taxon>
        <taxon>Spermatophyta</taxon>
        <taxon>Magnoliopsida</taxon>
        <taxon>eudicotyledons</taxon>
        <taxon>Gunneridae</taxon>
        <taxon>Pentapetalae</taxon>
        <taxon>rosids</taxon>
        <taxon>fabids</taxon>
        <taxon>Fabales</taxon>
        <taxon>Fabaceae</taxon>
        <taxon>Papilionoideae</taxon>
        <taxon>50 kb inversion clade</taxon>
        <taxon>NPAAA clade</taxon>
        <taxon>indigoferoid/millettioid clade</taxon>
        <taxon>Phaseoleae</taxon>
        <taxon>Vigna</taxon>
    </lineage>
</organism>
<dbReference type="SMART" id="SM00320">
    <property type="entry name" value="WD40"/>
    <property type="match status" value="4"/>
</dbReference>
<dbReference type="InterPro" id="IPR019775">
    <property type="entry name" value="WD40_repeat_CS"/>
</dbReference>
<dbReference type="PANTHER" id="PTHR22840">
    <property type="entry name" value="WD REPEAT-CONTAINING PROTEIN 36"/>
    <property type="match status" value="1"/>
</dbReference>
<dbReference type="PROSITE" id="PS50082">
    <property type="entry name" value="WD_REPEATS_2"/>
    <property type="match status" value="2"/>
</dbReference>
<dbReference type="EMBL" id="CP039349">
    <property type="protein sequence ID" value="QCD93291.1"/>
    <property type="molecule type" value="Genomic_DNA"/>
</dbReference>
<dbReference type="PANTHER" id="PTHR22840:SF12">
    <property type="entry name" value="WD REPEAT-CONTAINING PROTEIN 36"/>
    <property type="match status" value="1"/>
</dbReference>
<sequence>MQKDGILISKFWGDRVEVEDDSISEGEDEVTFQLVTKKKGRPPKNKKPLRRSITSFLLKTSAEIRERDWCNVITCHMDTAKAYVWRLQNFVLESRSCAHDGEVVGVACDSTNTLMISAGYKGDIKVWDFKERDLKSRWEIGCSVVKIVYHRYNGLLATVADDLTIRLFDVVALRLVRKFEGHTDRITDLCFSEDGKWLLSSSMDGSLRIWDVILARQLDAIHVDIPITALSLSSNMDILATTHVDQNGVYLWVNQSMFSSTSNIDSYASGREVVSVKLPSISSVERSQDEHSEEPVNAPQPKDDLDFPTQDKQIPELVTLSLLPKSQWQNLINLDIIKVRNKPIEPPKKPEKAPFFLPSVPSLSGEILFESEKLSLKENDETEVRKQMKTLSDMPQSRFHYLLQCSKETDNYAAFTDYIKGLSPSTLDMELRMFQIIDDDDDDQQEAEKRSELVSIEWLLDYFIHELSCRNNFEFLQAVIRLFLKIHGETIRQQSCLQEKARKLLDIQCMAPDIGSGVSSPHEILGSSDGSKTP</sequence>
<protein>
    <submittedName>
        <fullName evidence="6">U3 small nucleolar RNA-associated protein 21</fullName>
    </submittedName>
</protein>
<dbReference type="GO" id="GO:0034388">
    <property type="term" value="C:Pwp2p-containing subcomplex of 90S preribosome"/>
    <property type="evidence" value="ECO:0007669"/>
    <property type="project" value="TreeGrafter"/>
</dbReference>
<evidence type="ECO:0000313" key="7">
    <source>
        <dbReference type="Proteomes" id="UP000501690"/>
    </source>
</evidence>
<evidence type="ECO:0000256" key="1">
    <source>
        <dbReference type="ARBA" id="ARBA00022574"/>
    </source>
</evidence>